<accession>A0A0V0QUR7</accession>
<protein>
    <submittedName>
        <fullName evidence="3">WD40-repeat-containing domain</fullName>
    </submittedName>
</protein>
<keyword evidence="2" id="KW-0472">Membrane</keyword>
<evidence type="ECO:0000313" key="4">
    <source>
        <dbReference type="Proteomes" id="UP000054937"/>
    </source>
</evidence>
<feature type="region of interest" description="Disordered" evidence="1">
    <location>
        <begin position="49"/>
        <end position="88"/>
    </location>
</feature>
<dbReference type="OrthoDB" id="346371at2759"/>
<feature type="compositionally biased region" description="Basic and acidic residues" evidence="1">
    <location>
        <begin position="54"/>
        <end position="63"/>
    </location>
</feature>
<gene>
    <name evidence="3" type="ORF">PPERSA_01073</name>
</gene>
<proteinExistence type="predicted"/>
<keyword evidence="2" id="KW-0812">Transmembrane</keyword>
<organism evidence="3 4">
    <name type="scientific">Pseudocohnilembus persalinus</name>
    <name type="common">Ciliate</name>
    <dbReference type="NCBI Taxonomy" id="266149"/>
    <lineage>
        <taxon>Eukaryota</taxon>
        <taxon>Sar</taxon>
        <taxon>Alveolata</taxon>
        <taxon>Ciliophora</taxon>
        <taxon>Intramacronucleata</taxon>
        <taxon>Oligohymenophorea</taxon>
        <taxon>Scuticociliatia</taxon>
        <taxon>Philasterida</taxon>
        <taxon>Pseudocohnilembidae</taxon>
        <taxon>Pseudocohnilembus</taxon>
    </lineage>
</organism>
<dbReference type="PANTHER" id="PTHR44321">
    <property type="entry name" value="TRANSDUCIN BETA-LIKE PROTEIN 2"/>
    <property type="match status" value="1"/>
</dbReference>
<comment type="caution">
    <text evidence="3">The sequence shown here is derived from an EMBL/GenBank/DDBJ whole genome shotgun (WGS) entry which is preliminary data.</text>
</comment>
<evidence type="ECO:0000256" key="2">
    <source>
        <dbReference type="SAM" id="Phobius"/>
    </source>
</evidence>
<dbReference type="SUPFAM" id="SSF50978">
    <property type="entry name" value="WD40 repeat-like"/>
    <property type="match status" value="1"/>
</dbReference>
<dbReference type="InParanoid" id="A0A0V0QUR7"/>
<dbReference type="AlphaFoldDB" id="A0A0V0QUR7"/>
<evidence type="ECO:0000313" key="3">
    <source>
        <dbReference type="EMBL" id="KRX05995.1"/>
    </source>
</evidence>
<dbReference type="GO" id="GO:0005783">
    <property type="term" value="C:endoplasmic reticulum"/>
    <property type="evidence" value="ECO:0007669"/>
    <property type="project" value="TreeGrafter"/>
</dbReference>
<feature type="compositionally biased region" description="Basic residues" evidence="1">
    <location>
        <begin position="77"/>
        <end position="88"/>
    </location>
</feature>
<feature type="compositionally biased region" description="Polar residues" evidence="1">
    <location>
        <begin position="67"/>
        <end position="76"/>
    </location>
</feature>
<feature type="transmembrane region" description="Helical" evidence="2">
    <location>
        <begin position="6"/>
        <end position="22"/>
    </location>
</feature>
<keyword evidence="4" id="KW-1185">Reference proteome</keyword>
<dbReference type="Gene3D" id="2.130.10.10">
    <property type="entry name" value="YVTN repeat-like/Quinoprotein amine dehydrogenase"/>
    <property type="match status" value="1"/>
</dbReference>
<evidence type="ECO:0000256" key="1">
    <source>
        <dbReference type="SAM" id="MobiDB-lite"/>
    </source>
</evidence>
<sequence>MEQYLIFIVTAIIIVVSSYLILTKKSKPVQTANEQINELNKVKDEVIQQQEEEQQQKENKNDNNQKPQMSIKQLQKQAKHGKRDKKRKIHHQQITHQLYLNSAMHFADQITDFSISQNYIAVSSQDKTFKVFDILSFKEEHLKYTQFQYQYDYPTAIAISKDGNYIAVAMKNQRSLLTYCTDFSQEQNKNRIQPSQQFMPNLFTEEVTKLHIYQDNKFVAAFMEGKKCEIKIYDMNSKQEISTIHTGLSTQIHCSFSDNFILPSGFVSVLKIYETKFEKKQYHFNKAMSLSHEKSIEYSNITQNEQRAFTIDKDYTFKIWNLSVQYVIGENPKILKEFNKQNIQDLFEKEDNPIIVSADGVYNESSKKWVYAIASQQSVILLNQKLEILERIQNIVAEGCCINDLKIMQYKSFYGLLVLSKEESRIAIFKINQFIK</sequence>
<reference evidence="3 4" key="1">
    <citation type="journal article" date="2015" name="Sci. Rep.">
        <title>Genome of the facultative scuticociliatosis pathogen Pseudocohnilembus persalinus provides insight into its virulence through horizontal gene transfer.</title>
        <authorList>
            <person name="Xiong J."/>
            <person name="Wang G."/>
            <person name="Cheng J."/>
            <person name="Tian M."/>
            <person name="Pan X."/>
            <person name="Warren A."/>
            <person name="Jiang C."/>
            <person name="Yuan D."/>
            <person name="Miao W."/>
        </authorList>
    </citation>
    <scope>NUCLEOTIDE SEQUENCE [LARGE SCALE GENOMIC DNA]</scope>
    <source>
        <strain evidence="3">36N120E</strain>
    </source>
</reference>
<dbReference type="Proteomes" id="UP000054937">
    <property type="component" value="Unassembled WGS sequence"/>
</dbReference>
<keyword evidence="2" id="KW-1133">Transmembrane helix</keyword>
<dbReference type="GO" id="GO:0030968">
    <property type="term" value="P:endoplasmic reticulum unfolded protein response"/>
    <property type="evidence" value="ECO:0007669"/>
    <property type="project" value="TreeGrafter"/>
</dbReference>
<dbReference type="EMBL" id="LDAU01000102">
    <property type="protein sequence ID" value="KRX05995.1"/>
    <property type="molecule type" value="Genomic_DNA"/>
</dbReference>
<dbReference type="InterPro" id="IPR042410">
    <property type="entry name" value="WBSCR13"/>
</dbReference>
<dbReference type="OMA" id="RINVYNF"/>
<dbReference type="InterPro" id="IPR015943">
    <property type="entry name" value="WD40/YVTN_repeat-like_dom_sf"/>
</dbReference>
<dbReference type="PANTHER" id="PTHR44321:SF1">
    <property type="entry name" value="TRANSDUCIN BETA-LIKE PROTEIN 2"/>
    <property type="match status" value="1"/>
</dbReference>
<dbReference type="InterPro" id="IPR036322">
    <property type="entry name" value="WD40_repeat_dom_sf"/>
</dbReference>
<name>A0A0V0QUR7_PSEPJ</name>